<evidence type="ECO:0000256" key="1">
    <source>
        <dbReference type="ARBA" id="ARBA00022729"/>
    </source>
</evidence>
<dbReference type="Pfam" id="PF18962">
    <property type="entry name" value="Por_Secre_tail"/>
    <property type="match status" value="1"/>
</dbReference>
<organism evidence="3 4">
    <name type="scientific">Nonlabens spongiae</name>
    <dbReference type="NCBI Taxonomy" id="331648"/>
    <lineage>
        <taxon>Bacteria</taxon>
        <taxon>Pseudomonadati</taxon>
        <taxon>Bacteroidota</taxon>
        <taxon>Flavobacteriia</taxon>
        <taxon>Flavobacteriales</taxon>
        <taxon>Flavobacteriaceae</taxon>
        <taxon>Nonlabens</taxon>
    </lineage>
</organism>
<evidence type="ECO:0000313" key="3">
    <source>
        <dbReference type="EMBL" id="ARN77050.1"/>
    </source>
</evidence>
<dbReference type="Proteomes" id="UP000193431">
    <property type="component" value="Chromosome"/>
</dbReference>
<dbReference type="InterPro" id="IPR026444">
    <property type="entry name" value="Secre_tail"/>
</dbReference>
<dbReference type="AlphaFoldDB" id="A0A1W6MHJ3"/>
<dbReference type="EMBL" id="CP019344">
    <property type="protein sequence ID" value="ARN77050.1"/>
    <property type="molecule type" value="Genomic_DNA"/>
</dbReference>
<feature type="domain" description="Secretion system C-terminal sorting" evidence="2">
    <location>
        <begin position="27"/>
        <end position="87"/>
    </location>
</feature>
<keyword evidence="4" id="KW-1185">Reference proteome</keyword>
<protein>
    <recommendedName>
        <fullName evidence="2">Secretion system C-terminal sorting domain-containing protein</fullName>
    </recommendedName>
</protein>
<evidence type="ECO:0000313" key="4">
    <source>
        <dbReference type="Proteomes" id="UP000193431"/>
    </source>
</evidence>
<sequence length="95" mass="10650">MLSSLIKEDVSVLQSKPDIKIESDRINEVITITSETEIRKLDIEIFNLLGKKVAQGSLDLHDKSVQFSVAGLSNGLYILVARTETGKRRSFKFVK</sequence>
<dbReference type="RefSeq" id="WP_169711521.1">
    <property type="nucleotide sequence ID" value="NZ_CP019344.1"/>
</dbReference>
<gene>
    <name evidence="3" type="ORF">BST97_02990</name>
</gene>
<proteinExistence type="predicted"/>
<evidence type="ECO:0000259" key="2">
    <source>
        <dbReference type="Pfam" id="PF18962"/>
    </source>
</evidence>
<accession>A0A1W6MHJ3</accession>
<dbReference type="STRING" id="331648.BST97_02990"/>
<dbReference type="NCBIfam" id="TIGR04183">
    <property type="entry name" value="Por_Secre_tail"/>
    <property type="match status" value="1"/>
</dbReference>
<name>A0A1W6MHJ3_9FLAO</name>
<keyword evidence="1" id="KW-0732">Signal</keyword>
<reference evidence="3 4" key="1">
    <citation type="submission" date="2016-11" db="EMBL/GenBank/DDBJ databases">
        <title>Trade-off between light-utilization and light-protection in marine flavobacteria.</title>
        <authorList>
            <person name="Kumagai Y."/>
        </authorList>
    </citation>
    <scope>NUCLEOTIDE SEQUENCE [LARGE SCALE GENOMIC DNA]</scope>
    <source>
        <strain evidence="3 4">JCM 13191</strain>
    </source>
</reference>